<dbReference type="NCBIfam" id="TIGR00252">
    <property type="entry name" value="YraN family protein"/>
    <property type="match status" value="1"/>
</dbReference>
<dbReference type="GO" id="GO:0003676">
    <property type="term" value="F:nucleic acid binding"/>
    <property type="evidence" value="ECO:0007669"/>
    <property type="project" value="InterPro"/>
</dbReference>
<dbReference type="Proteomes" id="UP000469194">
    <property type="component" value="Unassembled WGS sequence"/>
</dbReference>
<dbReference type="PANTHER" id="PTHR34039">
    <property type="entry name" value="UPF0102 PROTEIN YRAN"/>
    <property type="match status" value="1"/>
</dbReference>
<evidence type="ECO:0000313" key="3">
    <source>
        <dbReference type="EMBL" id="NEG89621.1"/>
    </source>
</evidence>
<dbReference type="EMBL" id="WHZW01000011">
    <property type="protein sequence ID" value="NEG89621.1"/>
    <property type="molecule type" value="Genomic_DNA"/>
</dbReference>
<name>A0A6N9Z551_9BIFI</name>
<dbReference type="Pfam" id="PF02021">
    <property type="entry name" value="UPF0102"/>
    <property type="match status" value="1"/>
</dbReference>
<dbReference type="CDD" id="cd20736">
    <property type="entry name" value="PoNe_Nuclease"/>
    <property type="match status" value="1"/>
</dbReference>
<evidence type="ECO:0000313" key="4">
    <source>
        <dbReference type="Proteomes" id="UP000469194"/>
    </source>
</evidence>
<dbReference type="NCBIfam" id="NF009154">
    <property type="entry name" value="PRK12497.3-3"/>
    <property type="match status" value="1"/>
</dbReference>
<dbReference type="NCBIfam" id="NF009150">
    <property type="entry name" value="PRK12497.1-3"/>
    <property type="match status" value="1"/>
</dbReference>
<comment type="similarity">
    <text evidence="1 2">Belongs to the UPF0102 family.</text>
</comment>
<dbReference type="PANTHER" id="PTHR34039:SF1">
    <property type="entry name" value="UPF0102 PROTEIN YRAN"/>
    <property type="match status" value="1"/>
</dbReference>
<keyword evidence="4" id="KW-1185">Reference proteome</keyword>
<protein>
    <recommendedName>
        <fullName evidence="2">UPF0102 protein GFD25_06405</fullName>
    </recommendedName>
</protein>
<evidence type="ECO:0000256" key="1">
    <source>
        <dbReference type="ARBA" id="ARBA00006738"/>
    </source>
</evidence>
<gene>
    <name evidence="3" type="ORF">GFD25_06405</name>
</gene>
<evidence type="ECO:0000256" key="2">
    <source>
        <dbReference type="HAMAP-Rule" id="MF_00048"/>
    </source>
</evidence>
<dbReference type="InterPro" id="IPR011335">
    <property type="entry name" value="Restrct_endonuc-II-like"/>
</dbReference>
<organism evidence="3 4">
    <name type="scientific">Bifidobacterium aerophilum</name>
    <dbReference type="NCBI Taxonomy" id="1798155"/>
    <lineage>
        <taxon>Bacteria</taxon>
        <taxon>Bacillati</taxon>
        <taxon>Actinomycetota</taxon>
        <taxon>Actinomycetes</taxon>
        <taxon>Bifidobacteriales</taxon>
        <taxon>Bifidobacteriaceae</taxon>
        <taxon>Bifidobacterium</taxon>
    </lineage>
</organism>
<dbReference type="AlphaFoldDB" id="A0A6N9Z551"/>
<sequence>MDDLSRLIARHDIGPKRLGELGERIAERWLEAQGHTIIGRNWHSRYGELDLIVMDRQRTLLFVEVKTRRSTRFGIPQEAVTARKRAGLRRTGVQWLLDPGRRIPHRGVRFDVISILAPLGQPPHIAQIKEAF</sequence>
<dbReference type="HAMAP" id="MF_00048">
    <property type="entry name" value="UPF0102"/>
    <property type="match status" value="1"/>
</dbReference>
<dbReference type="Gene3D" id="3.40.1350.10">
    <property type="match status" value="1"/>
</dbReference>
<accession>A0A6N9Z551</accession>
<proteinExistence type="inferred from homology"/>
<dbReference type="SUPFAM" id="SSF52980">
    <property type="entry name" value="Restriction endonuclease-like"/>
    <property type="match status" value="1"/>
</dbReference>
<dbReference type="InterPro" id="IPR003509">
    <property type="entry name" value="UPF0102_YraN-like"/>
</dbReference>
<comment type="caution">
    <text evidence="3">The sequence shown here is derived from an EMBL/GenBank/DDBJ whole genome shotgun (WGS) entry which is preliminary data.</text>
</comment>
<reference evidence="3 4" key="1">
    <citation type="submission" date="2019-10" db="EMBL/GenBank/DDBJ databases">
        <title>Bifidobacterium from non-human primates.</title>
        <authorList>
            <person name="Modesto M."/>
        </authorList>
    </citation>
    <scope>NUCLEOTIDE SEQUENCE [LARGE SCALE GENOMIC DNA]</scope>
    <source>
        <strain evidence="3 4">TRE17</strain>
    </source>
</reference>
<dbReference type="InterPro" id="IPR011856">
    <property type="entry name" value="tRNA_endonuc-like_dom_sf"/>
</dbReference>